<keyword evidence="2" id="KW-0378">Hydrolase</keyword>
<dbReference type="InterPro" id="IPR022742">
    <property type="entry name" value="Hydrolase_4"/>
</dbReference>
<comment type="caution">
    <text evidence="2">The sequence shown here is derived from an EMBL/GenBank/DDBJ whole genome shotgun (WGS) entry which is preliminary data.</text>
</comment>
<evidence type="ECO:0000313" key="2">
    <source>
        <dbReference type="EMBL" id="MET4634590.1"/>
    </source>
</evidence>
<dbReference type="GO" id="GO:0004622">
    <property type="term" value="F:phosphatidylcholine lysophospholipase activity"/>
    <property type="evidence" value="ECO:0007669"/>
    <property type="project" value="UniProtKB-EC"/>
</dbReference>
<dbReference type="RefSeq" id="WP_354551371.1">
    <property type="nucleotide sequence ID" value="NZ_JBEPSM010000001.1"/>
</dbReference>
<dbReference type="Gene3D" id="3.40.50.1820">
    <property type="entry name" value="alpha/beta hydrolase"/>
    <property type="match status" value="1"/>
</dbReference>
<dbReference type="InterPro" id="IPR051044">
    <property type="entry name" value="MAG_DAG_Lipase"/>
</dbReference>
<gene>
    <name evidence="2" type="ORF">ABIE08_002503</name>
</gene>
<accession>A0ABV2R002</accession>
<evidence type="ECO:0000259" key="1">
    <source>
        <dbReference type="Pfam" id="PF12146"/>
    </source>
</evidence>
<protein>
    <submittedName>
        <fullName evidence="2">Lysophospholipase</fullName>
        <ecNumber evidence="2">3.1.1.5</ecNumber>
    </submittedName>
</protein>
<organism evidence="2 3">
    <name type="scientific">Kaistia defluvii</name>
    <dbReference type="NCBI Taxonomy" id="410841"/>
    <lineage>
        <taxon>Bacteria</taxon>
        <taxon>Pseudomonadati</taxon>
        <taxon>Pseudomonadota</taxon>
        <taxon>Alphaproteobacteria</taxon>
        <taxon>Hyphomicrobiales</taxon>
        <taxon>Kaistiaceae</taxon>
        <taxon>Kaistia</taxon>
    </lineage>
</organism>
<dbReference type="SUPFAM" id="SSF53474">
    <property type="entry name" value="alpha/beta-Hydrolases"/>
    <property type="match status" value="1"/>
</dbReference>
<keyword evidence="3" id="KW-1185">Reference proteome</keyword>
<feature type="domain" description="Serine aminopeptidase S33" evidence="1">
    <location>
        <begin position="38"/>
        <end position="295"/>
    </location>
</feature>
<dbReference type="InterPro" id="IPR029058">
    <property type="entry name" value="AB_hydrolase_fold"/>
</dbReference>
<dbReference type="Pfam" id="PF12146">
    <property type="entry name" value="Hydrolase_4"/>
    <property type="match status" value="1"/>
</dbReference>
<sequence>MSLQSSPDNPVPEGAVEQTVTTVDGVKLRAAYWRPPGQRKGTVCLIHGRAEAIEKYYEVVGELLQRGFAVASFDWRGQGASDRRLANPRKGHVDDFSEFERDLEAFMQQVVLPDCPPPYFALAHSTGGLVCLRVARRSRQTFARMVLVSPLLDFGGFAPSRALINFTAGCFSLLGLGDAFPPGSKIAQVEERGFKGNPLTSDPRRFARSIAIGQTRPELMVGPPTISWLHAACRAMNEAADPAFAASIRIPTLMIAAGEDRVVSPLAIERFAREMRIGAQIVIPGARHEILMERDPMRGLFWAAFDEFIPGSEA</sequence>
<reference evidence="2 3" key="1">
    <citation type="submission" date="2024-06" db="EMBL/GenBank/DDBJ databases">
        <title>Sorghum-associated microbial communities from plants grown in Nebraska, USA.</title>
        <authorList>
            <person name="Schachtman D."/>
        </authorList>
    </citation>
    <scope>NUCLEOTIDE SEQUENCE [LARGE SCALE GENOMIC DNA]</scope>
    <source>
        <strain evidence="2 3">3207</strain>
    </source>
</reference>
<dbReference type="Proteomes" id="UP001549321">
    <property type="component" value="Unassembled WGS sequence"/>
</dbReference>
<dbReference type="PANTHER" id="PTHR11614">
    <property type="entry name" value="PHOSPHOLIPASE-RELATED"/>
    <property type="match status" value="1"/>
</dbReference>
<name>A0ABV2R002_9HYPH</name>
<dbReference type="EC" id="3.1.1.5" evidence="2"/>
<evidence type="ECO:0000313" key="3">
    <source>
        <dbReference type="Proteomes" id="UP001549321"/>
    </source>
</evidence>
<proteinExistence type="predicted"/>
<dbReference type="EMBL" id="JBEPSM010000001">
    <property type="protein sequence ID" value="MET4634590.1"/>
    <property type="molecule type" value="Genomic_DNA"/>
</dbReference>